<protein>
    <submittedName>
        <fullName evidence="1">Uncharacterized protein</fullName>
    </submittedName>
</protein>
<gene>
    <name evidence="1" type="ORF">LOD99_1787</name>
</gene>
<dbReference type="AlphaFoldDB" id="A0AAV7K488"/>
<proteinExistence type="predicted"/>
<evidence type="ECO:0000313" key="2">
    <source>
        <dbReference type="Proteomes" id="UP001165289"/>
    </source>
</evidence>
<dbReference type="EMBL" id="JAKMXF010000166">
    <property type="protein sequence ID" value="KAI6656053.1"/>
    <property type="molecule type" value="Genomic_DNA"/>
</dbReference>
<dbReference type="Proteomes" id="UP001165289">
    <property type="component" value="Unassembled WGS sequence"/>
</dbReference>
<accession>A0AAV7K488</accession>
<organism evidence="1 2">
    <name type="scientific">Oopsacas minuta</name>
    <dbReference type="NCBI Taxonomy" id="111878"/>
    <lineage>
        <taxon>Eukaryota</taxon>
        <taxon>Metazoa</taxon>
        <taxon>Porifera</taxon>
        <taxon>Hexactinellida</taxon>
        <taxon>Hexasterophora</taxon>
        <taxon>Lyssacinosida</taxon>
        <taxon>Leucopsacidae</taxon>
        <taxon>Oopsacas</taxon>
    </lineage>
</organism>
<sequence>MPFGIPMIWREPTNHFDDCYFWMVKSLGFNQKNKLRIQYPSLPSAIMPEQHSDEIPISIWKNPELEPVITDCYQFLPDPKPENIDDVESPDEVEMKNLSNLNHCKHLTRKS</sequence>
<evidence type="ECO:0000313" key="1">
    <source>
        <dbReference type="EMBL" id="KAI6656053.1"/>
    </source>
</evidence>
<comment type="caution">
    <text evidence="1">The sequence shown here is derived from an EMBL/GenBank/DDBJ whole genome shotgun (WGS) entry which is preliminary data.</text>
</comment>
<name>A0AAV7K488_9METZ</name>
<keyword evidence="2" id="KW-1185">Reference proteome</keyword>
<reference evidence="1 2" key="1">
    <citation type="journal article" date="2023" name="BMC Biol.">
        <title>The compact genome of the sponge Oopsacas minuta (Hexactinellida) is lacking key metazoan core genes.</title>
        <authorList>
            <person name="Santini S."/>
            <person name="Schenkelaars Q."/>
            <person name="Jourda C."/>
            <person name="Duchesne M."/>
            <person name="Belahbib H."/>
            <person name="Rocher C."/>
            <person name="Selva M."/>
            <person name="Riesgo A."/>
            <person name="Vervoort M."/>
            <person name="Leys S.P."/>
            <person name="Kodjabachian L."/>
            <person name="Le Bivic A."/>
            <person name="Borchiellini C."/>
            <person name="Claverie J.M."/>
            <person name="Renard E."/>
        </authorList>
    </citation>
    <scope>NUCLEOTIDE SEQUENCE [LARGE SCALE GENOMIC DNA]</scope>
    <source>
        <strain evidence="1">SPO-2</strain>
    </source>
</reference>